<reference evidence="2 3" key="1">
    <citation type="journal article" date="2009" name="Stand. Genomic Sci.">
        <title>Complete genome sequence of Rhodothermus marinus type strain (R-10).</title>
        <authorList>
            <person name="Nolan M."/>
            <person name="Tindall B.J."/>
            <person name="Pomrenke H."/>
            <person name="Lapidus A."/>
            <person name="Copeland A."/>
            <person name="Glavina Del Rio T."/>
            <person name="Lucas S."/>
            <person name="Chen F."/>
            <person name="Tice H."/>
            <person name="Cheng J.F."/>
            <person name="Saunders E."/>
            <person name="Han C."/>
            <person name="Bruce D."/>
            <person name="Goodwin L."/>
            <person name="Chain P."/>
            <person name="Pitluck S."/>
            <person name="Ovchinikova G."/>
            <person name="Pati A."/>
            <person name="Ivanova N."/>
            <person name="Mavromatis K."/>
            <person name="Chen A."/>
            <person name="Palaniappan K."/>
            <person name="Land M."/>
            <person name="Hauser L."/>
            <person name="Chang Y.J."/>
            <person name="Jeffries C.D."/>
            <person name="Brettin T."/>
            <person name="Goker M."/>
            <person name="Bristow J."/>
            <person name="Eisen J.A."/>
            <person name="Markowitz V."/>
            <person name="Hugenholtz P."/>
            <person name="Kyrpides N.C."/>
            <person name="Klenk H.P."/>
            <person name="Detter J.C."/>
        </authorList>
    </citation>
    <scope>NUCLEOTIDE SEQUENCE [LARGE SCALE GENOMIC DNA]</scope>
    <source>
        <strain evidence="3">ATCC 43812 / DSM 4252 / R-10</strain>
    </source>
</reference>
<dbReference type="PANTHER" id="PTHR34300">
    <property type="entry name" value="QUEUOSINE PRECURSOR TRANSPORTER-RELATED"/>
    <property type="match status" value="1"/>
</dbReference>
<organism evidence="2 3">
    <name type="scientific">Rhodothermus marinus (strain ATCC 43812 / DSM 4252 / R-10)</name>
    <name type="common">Rhodothermus obamensis</name>
    <dbReference type="NCBI Taxonomy" id="518766"/>
    <lineage>
        <taxon>Bacteria</taxon>
        <taxon>Pseudomonadati</taxon>
        <taxon>Rhodothermota</taxon>
        <taxon>Rhodothermia</taxon>
        <taxon>Rhodothermales</taxon>
        <taxon>Rhodothermaceae</taxon>
        <taxon>Rhodothermus</taxon>
    </lineage>
</organism>
<feature type="transmembrane region" description="Helical" evidence="1">
    <location>
        <begin position="174"/>
        <end position="197"/>
    </location>
</feature>
<sequence length="257" mass="28361">MLREAYVLSRPQKVFVVCTAIFITALVLAEATASKFFTAFRLPFTLHLLGMTFDEVVMTAGVLAFPITFIVTDIMNEYFGKKGIRFVTMVGMGMVVFEFALLRLAIAVPAADISPVPQEAFETVFGATGRVILGSLTAYLLGQLADITLFHWLRRLTRGRWLWLRATGSTFGSQFIDTLVVLTVAFAGQLAFPQILAITLFNYSYKFAIAVAITPLIYLAHWLIDAYLGRELAHTLIEQAAAGTEALPFSERSEAAD</sequence>
<dbReference type="GO" id="GO:0005886">
    <property type="term" value="C:plasma membrane"/>
    <property type="evidence" value="ECO:0007669"/>
    <property type="project" value="UniProtKB-SubCell"/>
</dbReference>
<dbReference type="RefSeq" id="WP_012845159.1">
    <property type="nucleotide sequence ID" value="NC_013501.1"/>
</dbReference>
<name>D0MGI6_RHOM4</name>
<comment type="similarity">
    <text evidence="1">Belongs to the vitamin uptake transporter (VUT/ECF) (TC 2.A.88) family. Q precursor transporter subfamily.</text>
</comment>
<dbReference type="GO" id="GO:0022857">
    <property type="term" value="F:transmembrane transporter activity"/>
    <property type="evidence" value="ECO:0007669"/>
    <property type="project" value="UniProtKB-UniRule"/>
</dbReference>
<dbReference type="HOGENOM" id="CLU_075503_0_0_10"/>
<protein>
    <recommendedName>
        <fullName evidence="1">Probable queuosine precursor transporter</fullName>
        <shortName evidence="1">Q precursor transporter</shortName>
    </recommendedName>
</protein>
<keyword evidence="1" id="KW-1133">Transmembrane helix</keyword>
<dbReference type="Pfam" id="PF02592">
    <property type="entry name" value="Vut_1"/>
    <property type="match status" value="1"/>
</dbReference>
<evidence type="ECO:0000256" key="1">
    <source>
        <dbReference type="HAMAP-Rule" id="MF_02088"/>
    </source>
</evidence>
<dbReference type="InterPro" id="IPR003744">
    <property type="entry name" value="YhhQ"/>
</dbReference>
<dbReference type="PANTHER" id="PTHR34300:SF2">
    <property type="entry name" value="QUEUOSINE PRECURSOR TRANSPORTER-RELATED"/>
    <property type="match status" value="1"/>
</dbReference>
<feature type="transmembrane region" description="Helical" evidence="1">
    <location>
        <begin position="57"/>
        <end position="74"/>
    </location>
</feature>
<dbReference type="eggNOG" id="COG1738">
    <property type="taxonomic scope" value="Bacteria"/>
</dbReference>
<keyword evidence="3" id="KW-1185">Reference proteome</keyword>
<feature type="transmembrane region" description="Helical" evidence="1">
    <location>
        <begin position="86"/>
        <end position="111"/>
    </location>
</feature>
<dbReference type="Proteomes" id="UP000002221">
    <property type="component" value="Chromosome"/>
</dbReference>
<proteinExistence type="inferred from homology"/>
<feature type="transmembrane region" description="Helical" evidence="1">
    <location>
        <begin position="131"/>
        <end position="153"/>
    </location>
</feature>
<accession>D0MGI6</accession>
<keyword evidence="1" id="KW-0812">Transmembrane</keyword>
<dbReference type="STRING" id="518766.Rmar_2677"/>
<evidence type="ECO:0000313" key="3">
    <source>
        <dbReference type="Proteomes" id="UP000002221"/>
    </source>
</evidence>
<keyword evidence="1" id="KW-0472">Membrane</keyword>
<dbReference type="EMBL" id="CP001807">
    <property type="protein sequence ID" value="ACY49549.1"/>
    <property type="molecule type" value="Genomic_DNA"/>
</dbReference>
<dbReference type="OrthoDB" id="9805479at2"/>
<keyword evidence="1" id="KW-0813">Transport</keyword>
<dbReference type="KEGG" id="rmr:Rmar_2677"/>
<dbReference type="AlphaFoldDB" id="D0MGI6"/>
<feature type="transmembrane region" description="Helical" evidence="1">
    <location>
        <begin position="203"/>
        <end position="224"/>
    </location>
</feature>
<comment type="function">
    <text evidence="1">Involved in the import of queuosine (Q) precursors, required for Q precursor salvage.</text>
</comment>
<gene>
    <name evidence="2" type="ordered locus">Rmar_2677</name>
</gene>
<keyword evidence="1" id="KW-0997">Cell inner membrane</keyword>
<evidence type="ECO:0000313" key="2">
    <source>
        <dbReference type="EMBL" id="ACY49549.1"/>
    </source>
</evidence>
<dbReference type="HAMAP" id="MF_02088">
    <property type="entry name" value="Q_prec_transport"/>
    <property type="match status" value="1"/>
</dbReference>
<comment type="subcellular location">
    <subcellularLocation>
        <location evidence="1">Cell inner membrane</location>
        <topology evidence="1">Multi-pass membrane protein</topology>
    </subcellularLocation>
</comment>
<dbReference type="NCBIfam" id="TIGR00697">
    <property type="entry name" value="queuosine precursor transporter"/>
    <property type="match status" value="1"/>
</dbReference>
<keyword evidence="1" id="KW-1003">Cell membrane</keyword>